<evidence type="ECO:0000313" key="11">
    <source>
        <dbReference type="EMBL" id="RJG50428.1"/>
    </source>
</evidence>
<evidence type="ECO:0000259" key="9">
    <source>
        <dbReference type="PROSITE" id="PS50930"/>
    </source>
</evidence>
<evidence type="ECO:0000256" key="5">
    <source>
        <dbReference type="ARBA" id="ARBA00023326"/>
    </source>
</evidence>
<organism evidence="11 12">
    <name type="scientific">Motilimonas pumila</name>
    <dbReference type="NCBI Taxonomy" id="2303987"/>
    <lineage>
        <taxon>Bacteria</taxon>
        <taxon>Pseudomonadati</taxon>
        <taxon>Pseudomonadota</taxon>
        <taxon>Gammaproteobacteria</taxon>
        <taxon>Alteromonadales</taxon>
        <taxon>Alteromonadales genera incertae sedis</taxon>
        <taxon>Motilimonas</taxon>
    </lineage>
</organism>
<evidence type="ECO:0000259" key="10">
    <source>
        <dbReference type="PROSITE" id="PS51910"/>
    </source>
</evidence>
<keyword evidence="4" id="KW-0146">Chitin degradation</keyword>
<dbReference type="Gene3D" id="2.40.50.1020">
    <property type="entry name" value="LytTr DNA-binding domain"/>
    <property type="match status" value="1"/>
</dbReference>
<dbReference type="PROSITE" id="PS50930">
    <property type="entry name" value="HTH_LYTTR"/>
    <property type="match status" value="1"/>
</dbReference>
<evidence type="ECO:0000256" key="4">
    <source>
        <dbReference type="ARBA" id="ARBA00023024"/>
    </source>
</evidence>
<keyword evidence="7" id="KW-1133">Transmembrane helix</keyword>
<dbReference type="InterPro" id="IPR029070">
    <property type="entry name" value="Chitinase_insertion_sf"/>
</dbReference>
<dbReference type="RefSeq" id="WP_119909230.1">
    <property type="nucleotide sequence ID" value="NZ_QZCH01000002.1"/>
</dbReference>
<keyword evidence="7" id="KW-0472">Membrane</keyword>
<feature type="domain" description="HTH LytTR-type" evidence="9">
    <location>
        <begin position="635"/>
        <end position="725"/>
    </location>
</feature>
<comment type="caution">
    <text evidence="11">The sequence shown here is derived from an EMBL/GenBank/DDBJ whole genome shotgun (WGS) entry which is preliminary data.</text>
</comment>
<dbReference type="EMBL" id="QZCH01000002">
    <property type="protein sequence ID" value="RJG50428.1"/>
    <property type="molecule type" value="Genomic_DNA"/>
</dbReference>
<dbReference type="SUPFAM" id="SSF51445">
    <property type="entry name" value="(Trans)glycosidases"/>
    <property type="match status" value="1"/>
</dbReference>
<feature type="compositionally biased region" description="Polar residues" evidence="6">
    <location>
        <begin position="306"/>
        <end position="315"/>
    </location>
</feature>
<dbReference type="PANTHER" id="PTHR11177">
    <property type="entry name" value="CHITINASE"/>
    <property type="match status" value="1"/>
</dbReference>
<evidence type="ECO:0000256" key="6">
    <source>
        <dbReference type="SAM" id="MobiDB-lite"/>
    </source>
</evidence>
<sequence>MRYWYQAFLMALISTQCLAEASASKMIMANYHDWSIYSPNYHVADIDAARLTHLVYKSAILTPEATLGHRDDYADLQHFSANLTYPARGSLRQLQQLKHAHPHLRVIISIDSETATWQHLAQSDVMREHFLHSVMNFIEHYQFDGVEINWTSLALESMTLAQQQGLARTLKQLKKRMSQTSAKQPQPLQLSLLIPWRLAPLQKQLTNAMFAPLDYVIVDTLSPLQEQGFPPRLAPIFSPYGHDSIAHSVAWLKEQIKPHKIILTIPSHGLKWQAVNAQSSASWQLSQGSWDNRSITGVTQRHEVESMQQQSLTSKQSHETSDAISGQIITPNGKHLLLFESSASLHDKLNFILDQDLAGIALSSLHNDNGATSLLSRIHRHFAPVDAAFTMMATWFYSDPIRITLSILVGLAAMLYGLWRLLLRSTCAQLLQHQQLLTLAIDCSVSLMIKLQRTPLKDNQPEVYSYLAEQVKQLAQLNHAIKQRGQQTSLLYGVISNEATAPVSPPDHSSVHHGLQVIEAFQKHALTSNSLTASLETMLRLLDQYYPEFEVVIVDKDTYFAGKNCDTLIQEGRQIAQLFQYRFIVPSAVNQDLPEIHILQTLASQLDVAKKHIKQLLASPRLLAELHLVATSQPDILFIQADQGYSGIFIHPKKAKSHIIMRLSHLKQYFEEHYLVQVHRSYLVNPAKVTRAKPLHKNKYVLIMPGQQLPIGHSYLAQLKLRFPDWFNQKRGQ</sequence>
<dbReference type="InterPro" id="IPR007492">
    <property type="entry name" value="LytTR_DNA-bd_dom"/>
</dbReference>
<dbReference type="GO" id="GO:0003677">
    <property type="term" value="F:DNA binding"/>
    <property type="evidence" value="ECO:0007669"/>
    <property type="project" value="InterPro"/>
</dbReference>
<dbReference type="PANTHER" id="PTHR11177:SF317">
    <property type="entry name" value="CHITINASE 12-RELATED"/>
    <property type="match status" value="1"/>
</dbReference>
<evidence type="ECO:0000256" key="7">
    <source>
        <dbReference type="SAM" id="Phobius"/>
    </source>
</evidence>
<evidence type="ECO:0000313" key="12">
    <source>
        <dbReference type="Proteomes" id="UP000283255"/>
    </source>
</evidence>
<dbReference type="GO" id="GO:0008061">
    <property type="term" value="F:chitin binding"/>
    <property type="evidence" value="ECO:0007669"/>
    <property type="project" value="InterPro"/>
</dbReference>
<dbReference type="SMART" id="SM00850">
    <property type="entry name" value="LytTR"/>
    <property type="match status" value="1"/>
</dbReference>
<proteinExistence type="predicted"/>
<dbReference type="PROSITE" id="PS51910">
    <property type="entry name" value="GH18_2"/>
    <property type="match status" value="1"/>
</dbReference>
<feature type="region of interest" description="Disordered" evidence="6">
    <location>
        <begin position="300"/>
        <end position="319"/>
    </location>
</feature>
<keyword evidence="3" id="KW-0902">Two-component regulatory system</keyword>
<dbReference type="GO" id="GO:0008843">
    <property type="term" value="F:endochitinase activity"/>
    <property type="evidence" value="ECO:0007669"/>
    <property type="project" value="UniProtKB-EC"/>
</dbReference>
<protein>
    <recommendedName>
        <fullName evidence="2">chitinase</fullName>
        <ecNumber evidence="2">3.2.1.14</ecNumber>
    </recommendedName>
</protein>
<dbReference type="InterPro" id="IPR050314">
    <property type="entry name" value="Glycosyl_Hydrlase_18"/>
</dbReference>
<dbReference type="GO" id="GO:0000160">
    <property type="term" value="P:phosphorelay signal transduction system"/>
    <property type="evidence" value="ECO:0007669"/>
    <property type="project" value="UniProtKB-KW"/>
</dbReference>
<dbReference type="Gene3D" id="3.20.20.80">
    <property type="entry name" value="Glycosidases"/>
    <property type="match status" value="1"/>
</dbReference>
<keyword evidence="5" id="KW-0119">Carbohydrate metabolism</keyword>
<reference evidence="11 12" key="1">
    <citation type="submission" date="2018-09" db="EMBL/GenBank/DDBJ databases">
        <authorList>
            <person name="Wang F."/>
        </authorList>
    </citation>
    <scope>NUCLEOTIDE SEQUENCE [LARGE SCALE GENOMIC DNA]</scope>
    <source>
        <strain evidence="11 12">PLHSC7-2</strain>
    </source>
</reference>
<keyword evidence="7" id="KW-0812">Transmembrane</keyword>
<dbReference type="AlphaFoldDB" id="A0A418YIG5"/>
<dbReference type="SMART" id="SM00636">
    <property type="entry name" value="Glyco_18"/>
    <property type="match status" value="1"/>
</dbReference>
<name>A0A418YIG5_9GAMM</name>
<dbReference type="Pfam" id="PF04397">
    <property type="entry name" value="LytTR"/>
    <property type="match status" value="1"/>
</dbReference>
<reference evidence="11 12" key="2">
    <citation type="submission" date="2019-01" db="EMBL/GenBank/DDBJ databases">
        <title>Motilimonas pumilus sp. nov., isolated from the gut of sea cucumber (Apostichopus japonicus).</title>
        <authorList>
            <person name="Wang F.-Q."/>
            <person name="Ren L.-H."/>
            <person name="Lin Y.-W."/>
            <person name="Sun G.-H."/>
            <person name="Du Z.-J."/>
            <person name="Zhao J.-X."/>
            <person name="Liu X.-J."/>
            <person name="Liu L.-J."/>
        </authorList>
    </citation>
    <scope>NUCLEOTIDE SEQUENCE [LARGE SCALE GENOMIC DNA]</scope>
    <source>
        <strain evidence="11 12">PLHSC7-2</strain>
    </source>
</reference>
<gene>
    <name evidence="11" type="ORF">D1Z90_02820</name>
</gene>
<dbReference type="InterPro" id="IPR001223">
    <property type="entry name" value="Glyco_hydro18_cat"/>
</dbReference>
<dbReference type="Gene3D" id="3.10.50.10">
    <property type="match status" value="1"/>
</dbReference>
<feature type="signal peptide" evidence="8">
    <location>
        <begin position="1"/>
        <end position="19"/>
    </location>
</feature>
<dbReference type="OrthoDB" id="9795306at2"/>
<comment type="catalytic activity">
    <reaction evidence="1">
        <text>Random endo-hydrolysis of N-acetyl-beta-D-glucosaminide (1-&gt;4)-beta-linkages in chitin and chitodextrins.</text>
        <dbReference type="EC" id="3.2.1.14"/>
    </reaction>
</comment>
<keyword evidence="8" id="KW-0732">Signal</keyword>
<evidence type="ECO:0000256" key="1">
    <source>
        <dbReference type="ARBA" id="ARBA00000822"/>
    </source>
</evidence>
<feature type="chain" id="PRO_5019137895" description="chitinase" evidence="8">
    <location>
        <begin position="20"/>
        <end position="733"/>
    </location>
</feature>
<dbReference type="InterPro" id="IPR017853">
    <property type="entry name" value="GH"/>
</dbReference>
<evidence type="ECO:0000256" key="2">
    <source>
        <dbReference type="ARBA" id="ARBA00012729"/>
    </source>
</evidence>
<evidence type="ECO:0000256" key="8">
    <source>
        <dbReference type="SAM" id="SignalP"/>
    </source>
</evidence>
<dbReference type="Proteomes" id="UP000283255">
    <property type="component" value="Unassembled WGS sequence"/>
</dbReference>
<feature type="domain" description="GH18" evidence="10">
    <location>
        <begin position="25"/>
        <end position="385"/>
    </location>
</feature>
<dbReference type="GO" id="GO:0000272">
    <property type="term" value="P:polysaccharide catabolic process"/>
    <property type="evidence" value="ECO:0007669"/>
    <property type="project" value="UniProtKB-KW"/>
</dbReference>
<dbReference type="InterPro" id="IPR011583">
    <property type="entry name" value="Chitinase_II/V-like_cat"/>
</dbReference>
<dbReference type="EC" id="3.2.1.14" evidence="2"/>
<evidence type="ECO:0000256" key="3">
    <source>
        <dbReference type="ARBA" id="ARBA00023012"/>
    </source>
</evidence>
<feature type="transmembrane region" description="Helical" evidence="7">
    <location>
        <begin position="403"/>
        <end position="423"/>
    </location>
</feature>
<keyword evidence="5" id="KW-0624">Polysaccharide degradation</keyword>
<dbReference type="Pfam" id="PF00704">
    <property type="entry name" value="Glyco_hydro_18"/>
    <property type="match status" value="1"/>
</dbReference>
<keyword evidence="12" id="KW-1185">Reference proteome</keyword>
<dbReference type="GO" id="GO:0006032">
    <property type="term" value="P:chitin catabolic process"/>
    <property type="evidence" value="ECO:0007669"/>
    <property type="project" value="UniProtKB-KW"/>
</dbReference>
<accession>A0A418YIG5</accession>